<evidence type="ECO:0000256" key="1">
    <source>
        <dbReference type="SAM" id="SignalP"/>
    </source>
</evidence>
<dbReference type="RefSeq" id="WP_103932347.1">
    <property type="nucleotide sequence ID" value="NZ_FNVA01000002.1"/>
</dbReference>
<keyword evidence="1" id="KW-0732">Signal</keyword>
<dbReference type="PANTHER" id="PTHR34606:SF15">
    <property type="entry name" value="BON DOMAIN-CONTAINING PROTEIN"/>
    <property type="match status" value="1"/>
</dbReference>
<sequence>MRTKTLLSAAAMLAITLSTVSIAAQKVDPDPQLQAEVQKSLSKKQYADVQVQVAEGVVTLTGQVNKLNDKIEAARKAEHFKPVGVQNHIQVSMSGGPVISDQQLGEKLMKKILYARVGYWTQPFNAFTLGVHDGVVTVGGVAVRPEDKDEVIGDIADTSGVRDLVDNIKVAPLSSNDDQLRRALFAAIYGYTALNRYALDPAKSIRIVVINGHATLVGSVDSQSDKQMAGMRANGVPGVFSVTNDLQVAGQESGR</sequence>
<evidence type="ECO:0000259" key="2">
    <source>
        <dbReference type="PROSITE" id="PS50914"/>
    </source>
</evidence>
<evidence type="ECO:0000313" key="3">
    <source>
        <dbReference type="EMBL" id="SEF93456.1"/>
    </source>
</evidence>
<dbReference type="InterPro" id="IPR007055">
    <property type="entry name" value="BON_dom"/>
</dbReference>
<dbReference type="PANTHER" id="PTHR34606">
    <property type="entry name" value="BON DOMAIN-CONTAINING PROTEIN"/>
    <property type="match status" value="1"/>
</dbReference>
<feature type="domain" description="BON" evidence="2">
    <location>
        <begin position="176"/>
        <end position="250"/>
    </location>
</feature>
<proteinExistence type="predicted"/>
<gene>
    <name evidence="3" type="ORF">SAMN05421819_1409</name>
</gene>
<dbReference type="InterPro" id="IPR051686">
    <property type="entry name" value="Lipoprotein_DolP"/>
</dbReference>
<dbReference type="PROSITE" id="PS50914">
    <property type="entry name" value="BON"/>
    <property type="match status" value="1"/>
</dbReference>
<name>A0A1H5W2K3_9BACT</name>
<dbReference type="Proteomes" id="UP000236728">
    <property type="component" value="Unassembled WGS sequence"/>
</dbReference>
<feature type="signal peptide" evidence="1">
    <location>
        <begin position="1"/>
        <end position="23"/>
    </location>
</feature>
<protein>
    <submittedName>
        <fullName evidence="3">BON domain-containing protein</fullName>
    </submittedName>
</protein>
<dbReference type="EMBL" id="FNVA01000002">
    <property type="protein sequence ID" value="SEF93456.1"/>
    <property type="molecule type" value="Genomic_DNA"/>
</dbReference>
<organism evidence="3 4">
    <name type="scientific">Bryocella elongata</name>
    <dbReference type="NCBI Taxonomy" id="863522"/>
    <lineage>
        <taxon>Bacteria</taxon>
        <taxon>Pseudomonadati</taxon>
        <taxon>Acidobacteriota</taxon>
        <taxon>Terriglobia</taxon>
        <taxon>Terriglobales</taxon>
        <taxon>Acidobacteriaceae</taxon>
        <taxon>Bryocella</taxon>
    </lineage>
</organism>
<reference evidence="3 4" key="1">
    <citation type="submission" date="2016-10" db="EMBL/GenBank/DDBJ databases">
        <authorList>
            <person name="de Groot N.N."/>
        </authorList>
    </citation>
    <scope>NUCLEOTIDE SEQUENCE [LARGE SCALE GENOMIC DNA]</scope>
    <source>
        <strain evidence="3 4">DSM 22489</strain>
    </source>
</reference>
<accession>A0A1H5W2K3</accession>
<keyword evidence="4" id="KW-1185">Reference proteome</keyword>
<evidence type="ECO:0000313" key="4">
    <source>
        <dbReference type="Proteomes" id="UP000236728"/>
    </source>
</evidence>
<dbReference type="Gene3D" id="3.30.1340.30">
    <property type="match status" value="2"/>
</dbReference>
<feature type="chain" id="PRO_5009287846" evidence="1">
    <location>
        <begin position="24"/>
        <end position="255"/>
    </location>
</feature>
<dbReference type="Pfam" id="PF04972">
    <property type="entry name" value="BON"/>
    <property type="match status" value="3"/>
</dbReference>
<dbReference type="OrthoDB" id="117692at2"/>
<dbReference type="AlphaFoldDB" id="A0A1H5W2K3"/>